<reference evidence="1" key="1">
    <citation type="submission" date="2023-03" db="EMBL/GenBank/DDBJ databases">
        <authorList>
            <person name="Steffen K."/>
            <person name="Cardenas P."/>
        </authorList>
    </citation>
    <scope>NUCLEOTIDE SEQUENCE</scope>
</reference>
<proteinExistence type="predicted"/>
<organism evidence="1 2">
    <name type="scientific">Geodia barretti</name>
    <name type="common">Barrett's horny sponge</name>
    <dbReference type="NCBI Taxonomy" id="519541"/>
    <lineage>
        <taxon>Eukaryota</taxon>
        <taxon>Metazoa</taxon>
        <taxon>Porifera</taxon>
        <taxon>Demospongiae</taxon>
        <taxon>Heteroscleromorpha</taxon>
        <taxon>Tetractinellida</taxon>
        <taxon>Astrophorina</taxon>
        <taxon>Geodiidae</taxon>
        <taxon>Geodia</taxon>
    </lineage>
</organism>
<dbReference type="EMBL" id="CASHTH010002461">
    <property type="protein sequence ID" value="CAI8030186.1"/>
    <property type="molecule type" value="Genomic_DNA"/>
</dbReference>
<protein>
    <submittedName>
        <fullName evidence="1">Uncharacterized protein</fullName>
    </submittedName>
</protein>
<accession>A0AA35SKB1</accession>
<comment type="caution">
    <text evidence="1">The sequence shown here is derived from an EMBL/GenBank/DDBJ whole genome shotgun (WGS) entry which is preliminary data.</text>
</comment>
<dbReference type="Proteomes" id="UP001174909">
    <property type="component" value="Unassembled WGS sequence"/>
</dbReference>
<dbReference type="AlphaFoldDB" id="A0AA35SKB1"/>
<evidence type="ECO:0000313" key="1">
    <source>
        <dbReference type="EMBL" id="CAI8030186.1"/>
    </source>
</evidence>
<evidence type="ECO:0000313" key="2">
    <source>
        <dbReference type="Proteomes" id="UP001174909"/>
    </source>
</evidence>
<keyword evidence="2" id="KW-1185">Reference proteome</keyword>
<name>A0AA35SKB1_GEOBA</name>
<gene>
    <name evidence="1" type="ORF">GBAR_LOCUS17114</name>
</gene>
<sequence length="157" mass="17502">MCGERQTLIHVLNTCKAARDGRRFNARHDAILAEIASLLSAHISPPAKLCADLGSYTFPQRIVATDLHPDIVWWDDSLRRIVLIELTICFETSFHHAAKRKELKYENMIARARSAGYSGRLITLQVGSRGIVDQAGFSHLKHDLNIGKRVLTLASAT</sequence>